<dbReference type="Gene3D" id="3.10.20.440">
    <property type="entry name" value="2Fe-2S iron-sulphur cluster binding domain, sarcosine oxidase, alpha subunit, N-terminal domain"/>
    <property type="match status" value="1"/>
</dbReference>
<evidence type="ECO:0000256" key="2">
    <source>
        <dbReference type="SAM" id="MobiDB-lite"/>
    </source>
</evidence>
<accession>A0A6N6WPS3</accession>
<evidence type="ECO:0000313" key="5">
    <source>
        <dbReference type="Proteomes" id="UP000463700"/>
    </source>
</evidence>
<dbReference type="EMBL" id="VOSW01000005">
    <property type="protein sequence ID" value="KAE8761240.1"/>
    <property type="molecule type" value="Genomic_DNA"/>
</dbReference>
<organism evidence="4 5">
    <name type="scientific">Paraburkholderia madseniana</name>
    <dbReference type="NCBI Taxonomy" id="2599607"/>
    <lineage>
        <taxon>Bacteria</taxon>
        <taxon>Pseudomonadati</taxon>
        <taxon>Pseudomonadota</taxon>
        <taxon>Betaproteobacteria</taxon>
        <taxon>Burkholderiales</taxon>
        <taxon>Burkholderiaceae</taxon>
        <taxon>Paraburkholderia</taxon>
    </lineage>
</organism>
<dbReference type="SUPFAM" id="SSF54292">
    <property type="entry name" value="2Fe-2S ferredoxin-like"/>
    <property type="match status" value="1"/>
</dbReference>
<evidence type="ECO:0000259" key="3">
    <source>
        <dbReference type="PROSITE" id="PS51085"/>
    </source>
</evidence>
<dbReference type="InterPro" id="IPR042204">
    <property type="entry name" value="2Fe-2S-bd_N"/>
</dbReference>
<comment type="caution">
    <text evidence="4">The sequence shown here is derived from an EMBL/GenBank/DDBJ whole genome shotgun (WGS) entry which is preliminary data.</text>
</comment>
<keyword evidence="1" id="KW-0560">Oxidoreductase</keyword>
<protein>
    <submittedName>
        <fullName evidence="4">(2Fe-2S)-binding protein</fullName>
    </submittedName>
</protein>
<reference evidence="4 5" key="1">
    <citation type="journal article" date="2020" name="Int. J. Syst. Evol. Microbiol.">
        <title>Paraburkholderia madseniana sp. nov., a phenolic acid-degrading bacterium isolated from acidic forest soil.</title>
        <authorList>
            <person name="Wilhelm R.C."/>
            <person name="Murphy S.J.L."/>
            <person name="Feriancek N.M."/>
            <person name="Karasz D.C."/>
            <person name="DeRito C.M."/>
            <person name="Newman J.D."/>
            <person name="Buckley D.H."/>
        </authorList>
    </citation>
    <scope>NUCLEOTIDE SEQUENCE [LARGE SCALE GENOMIC DNA]</scope>
    <source>
        <strain evidence="4 5">RP11</strain>
    </source>
</reference>
<feature type="region of interest" description="Disordered" evidence="2">
    <location>
        <begin position="97"/>
        <end position="125"/>
    </location>
</feature>
<sequence length="125" mass="12311">MTDADATRLHLTIDGRSVEVDAGTIVAAALVMAGAGGTRTSVSGEPRAALCGMGVCQECRVTIDGRAHALACQTLCRDGQVVCTAAAAANAVNATSATNATNATNATSAATATSGTNAPTTTDKR</sequence>
<dbReference type="PROSITE" id="PS51085">
    <property type="entry name" value="2FE2S_FER_2"/>
    <property type="match status" value="1"/>
</dbReference>
<dbReference type="InterPro" id="IPR036010">
    <property type="entry name" value="2Fe-2S_ferredoxin-like_sf"/>
</dbReference>
<dbReference type="GO" id="GO:0051536">
    <property type="term" value="F:iron-sulfur cluster binding"/>
    <property type="evidence" value="ECO:0007669"/>
    <property type="project" value="InterPro"/>
</dbReference>
<gene>
    <name evidence="4" type="ORF">FSO04_04365</name>
</gene>
<dbReference type="Proteomes" id="UP000463700">
    <property type="component" value="Unassembled WGS sequence"/>
</dbReference>
<evidence type="ECO:0000256" key="1">
    <source>
        <dbReference type="ARBA" id="ARBA00023002"/>
    </source>
</evidence>
<dbReference type="AlphaFoldDB" id="A0A6N6WPS3"/>
<dbReference type="InterPro" id="IPR001041">
    <property type="entry name" value="2Fe-2S_ferredoxin-type"/>
</dbReference>
<evidence type="ECO:0000313" key="4">
    <source>
        <dbReference type="EMBL" id="KAE8761240.1"/>
    </source>
</evidence>
<name>A0A6N6WPS3_9BURK</name>
<dbReference type="OrthoDB" id="573392at2"/>
<dbReference type="GO" id="GO:0016491">
    <property type="term" value="F:oxidoreductase activity"/>
    <property type="evidence" value="ECO:0007669"/>
    <property type="project" value="UniProtKB-KW"/>
</dbReference>
<proteinExistence type="predicted"/>
<feature type="domain" description="2Fe-2S ferredoxin-type" evidence="3">
    <location>
        <begin position="7"/>
        <end position="88"/>
    </location>
</feature>
<dbReference type="Pfam" id="PF13510">
    <property type="entry name" value="Fer2_4"/>
    <property type="match status" value="1"/>
</dbReference>